<proteinExistence type="predicted"/>
<feature type="transmembrane region" description="Helical" evidence="1">
    <location>
        <begin position="26"/>
        <end position="46"/>
    </location>
</feature>
<dbReference type="PANTHER" id="PTHR36974:SF1">
    <property type="entry name" value="DOXX FAMILY MEMBRANE PROTEIN"/>
    <property type="match status" value="1"/>
</dbReference>
<keyword evidence="3" id="KW-1185">Reference proteome</keyword>
<evidence type="ECO:0000313" key="2">
    <source>
        <dbReference type="EMBL" id="MBK1895876.1"/>
    </source>
</evidence>
<gene>
    <name evidence="2" type="ORF">JHL15_08955</name>
</gene>
<keyword evidence="1" id="KW-1133">Transmembrane helix</keyword>
<name>A0ABS1FU12_9FLAO</name>
<evidence type="ECO:0000256" key="1">
    <source>
        <dbReference type="SAM" id="Phobius"/>
    </source>
</evidence>
<organism evidence="2 3">
    <name type="scientific">Chryseobacterium paridis</name>
    <dbReference type="NCBI Taxonomy" id="2800328"/>
    <lineage>
        <taxon>Bacteria</taxon>
        <taxon>Pseudomonadati</taxon>
        <taxon>Bacteroidota</taxon>
        <taxon>Flavobacteriia</taxon>
        <taxon>Flavobacteriales</taxon>
        <taxon>Weeksellaceae</taxon>
        <taxon>Chryseobacterium group</taxon>
        <taxon>Chryseobacterium</taxon>
    </lineage>
</organism>
<dbReference type="PANTHER" id="PTHR36974">
    <property type="entry name" value="MEMBRANE PROTEIN-RELATED"/>
    <property type="match status" value="1"/>
</dbReference>
<sequence>MPEAVLPIVSILSLIIFKIKDREYQYAISARIAMSIMLITAGIAHFVFCKGMSLMLPDFIPYKEEIVYGTGVLEMLAAIGILIPKYQKTIGWLLIVFFILILPANILAASKGLNLKNATYDGNGINYLWYRIPLQIVFILWVYFSCIKTYIKKDLKQY</sequence>
<evidence type="ECO:0008006" key="4">
    <source>
        <dbReference type="Google" id="ProtNLM"/>
    </source>
</evidence>
<comment type="caution">
    <text evidence="2">The sequence shown here is derived from an EMBL/GenBank/DDBJ whole genome shotgun (WGS) entry which is preliminary data.</text>
</comment>
<feature type="transmembrane region" description="Helical" evidence="1">
    <location>
        <begin position="90"/>
        <end position="108"/>
    </location>
</feature>
<evidence type="ECO:0000313" key="3">
    <source>
        <dbReference type="Proteomes" id="UP000628669"/>
    </source>
</evidence>
<dbReference type="RefSeq" id="WP_200245175.1">
    <property type="nucleotide sequence ID" value="NZ_JAENHK010000008.1"/>
</dbReference>
<dbReference type="Proteomes" id="UP000628669">
    <property type="component" value="Unassembled WGS sequence"/>
</dbReference>
<dbReference type="EMBL" id="JAENHK010000008">
    <property type="protein sequence ID" value="MBK1895876.1"/>
    <property type="molecule type" value="Genomic_DNA"/>
</dbReference>
<accession>A0ABS1FU12</accession>
<reference evidence="3" key="1">
    <citation type="submission" date="2021-01" db="EMBL/GenBank/DDBJ databases">
        <title>Genome public.</title>
        <authorList>
            <person name="Liu C."/>
            <person name="Sun Q."/>
        </authorList>
    </citation>
    <scope>NUCLEOTIDE SEQUENCE [LARGE SCALE GENOMIC DNA]</scope>
    <source>
        <strain evidence="3">YIM B02567</strain>
    </source>
</reference>
<protein>
    <recommendedName>
        <fullName evidence="4">DoxX family protein</fullName>
    </recommendedName>
</protein>
<feature type="transmembrane region" description="Helical" evidence="1">
    <location>
        <begin position="128"/>
        <end position="151"/>
    </location>
</feature>
<keyword evidence="1" id="KW-0472">Membrane</keyword>
<feature type="transmembrane region" description="Helical" evidence="1">
    <location>
        <begin position="66"/>
        <end position="83"/>
    </location>
</feature>
<keyword evidence="1" id="KW-0812">Transmembrane</keyword>